<comment type="caution">
    <text evidence="5">The sequence shown here is derived from an EMBL/GenBank/DDBJ whole genome shotgun (WGS) entry which is preliminary data.</text>
</comment>
<keyword evidence="6" id="KW-1185">Reference proteome</keyword>
<name>A0ABD5UPL4_9EURY</name>
<feature type="region of interest" description="Disordered" evidence="2">
    <location>
        <begin position="26"/>
        <end position="76"/>
    </location>
</feature>
<protein>
    <submittedName>
        <fullName evidence="5">DUF4349 domain-containing protein</fullName>
    </submittedName>
</protein>
<dbReference type="PROSITE" id="PS51257">
    <property type="entry name" value="PROKAR_LIPOPROTEIN"/>
    <property type="match status" value="1"/>
</dbReference>
<evidence type="ECO:0000256" key="1">
    <source>
        <dbReference type="SAM" id="Coils"/>
    </source>
</evidence>
<evidence type="ECO:0000313" key="5">
    <source>
        <dbReference type="EMBL" id="MFC6889663.1"/>
    </source>
</evidence>
<feature type="transmembrane region" description="Helical" evidence="3">
    <location>
        <begin position="280"/>
        <end position="299"/>
    </location>
</feature>
<proteinExistence type="predicted"/>
<dbReference type="AlphaFoldDB" id="A0ABD5UPL4"/>
<keyword evidence="3" id="KW-0472">Membrane</keyword>
<evidence type="ECO:0000256" key="3">
    <source>
        <dbReference type="SAM" id="Phobius"/>
    </source>
</evidence>
<organism evidence="5 6">
    <name type="scientific">Halorubrum trueperi</name>
    <dbReference type="NCBI Taxonomy" id="2004704"/>
    <lineage>
        <taxon>Archaea</taxon>
        <taxon>Methanobacteriati</taxon>
        <taxon>Methanobacteriota</taxon>
        <taxon>Stenosarchaea group</taxon>
        <taxon>Halobacteria</taxon>
        <taxon>Halobacteriales</taxon>
        <taxon>Haloferacaceae</taxon>
        <taxon>Halorubrum</taxon>
    </lineage>
</organism>
<keyword evidence="1" id="KW-0175">Coiled coil</keyword>
<dbReference type="Proteomes" id="UP001596333">
    <property type="component" value="Unassembled WGS sequence"/>
</dbReference>
<dbReference type="Pfam" id="PF14257">
    <property type="entry name" value="DUF4349"/>
    <property type="match status" value="1"/>
</dbReference>
<dbReference type="InterPro" id="IPR025645">
    <property type="entry name" value="DUF4349"/>
</dbReference>
<keyword evidence="3" id="KW-1133">Transmembrane helix</keyword>
<accession>A0ABD5UPL4</accession>
<dbReference type="RefSeq" id="WP_379768675.1">
    <property type="nucleotide sequence ID" value="NZ_JBHSXI010000012.1"/>
</dbReference>
<keyword evidence="3" id="KW-0812">Transmembrane</keyword>
<dbReference type="EMBL" id="JBHSXI010000012">
    <property type="protein sequence ID" value="MFC6889663.1"/>
    <property type="molecule type" value="Genomic_DNA"/>
</dbReference>
<evidence type="ECO:0000313" key="6">
    <source>
        <dbReference type="Proteomes" id="UP001596333"/>
    </source>
</evidence>
<gene>
    <name evidence="5" type="ORF">ACFQEY_11620</name>
</gene>
<evidence type="ECO:0000256" key="2">
    <source>
        <dbReference type="SAM" id="MobiDB-lite"/>
    </source>
</evidence>
<sequence>MKTRRLLCIVTLAMFVALAGCAGAGGGDAGDSNARESGTVEVDGGDGSGSTTEDAGDDASGELYAAAGGGDGQTDAAEADRQLIRTGDLRVTVDSFEDADAEARSIAGSHDGFVSDSTRETLERGDERYTVGELTLRVPSEEFDSATTDLESLGNVERSTTESRDVTDRLADLEARLENRRAERDRLRELYEDANTTEDVLAVQRELADVQEEIERMEAEQAALEERVALSTIRVELREEPPEADSVTAAWHDTGVVTAFMESVSGVRTVLRAAVVGSAYAAPYLLTALLLLIGVGLAIRYRTNRSEMANAEE</sequence>
<feature type="coiled-coil region" evidence="1">
    <location>
        <begin position="156"/>
        <end position="234"/>
    </location>
</feature>
<feature type="domain" description="DUF4349" evidence="4">
    <location>
        <begin position="81"/>
        <end position="294"/>
    </location>
</feature>
<reference evidence="5 6" key="1">
    <citation type="journal article" date="2019" name="Int. J. Syst. Evol. Microbiol.">
        <title>The Global Catalogue of Microorganisms (GCM) 10K type strain sequencing project: providing services to taxonomists for standard genome sequencing and annotation.</title>
        <authorList>
            <consortium name="The Broad Institute Genomics Platform"/>
            <consortium name="The Broad Institute Genome Sequencing Center for Infectious Disease"/>
            <person name="Wu L."/>
            <person name="Ma J."/>
        </authorList>
    </citation>
    <scope>NUCLEOTIDE SEQUENCE [LARGE SCALE GENOMIC DNA]</scope>
    <source>
        <strain evidence="5 6">Y73</strain>
    </source>
</reference>
<evidence type="ECO:0000259" key="4">
    <source>
        <dbReference type="Pfam" id="PF14257"/>
    </source>
</evidence>